<comment type="caution">
    <text evidence="2">The sequence shown here is derived from an EMBL/GenBank/DDBJ whole genome shotgun (WGS) entry which is preliminary data.</text>
</comment>
<keyword evidence="1" id="KW-0812">Transmembrane</keyword>
<accession>A0AAD5K6S2</accession>
<name>A0AAD5K6S2_9FUNG</name>
<evidence type="ECO:0000313" key="2">
    <source>
        <dbReference type="EMBL" id="KAI9258751.1"/>
    </source>
</evidence>
<feature type="transmembrane region" description="Helical" evidence="1">
    <location>
        <begin position="44"/>
        <end position="65"/>
    </location>
</feature>
<proteinExistence type="predicted"/>
<dbReference type="Proteomes" id="UP001209540">
    <property type="component" value="Unassembled WGS sequence"/>
</dbReference>
<evidence type="ECO:0000256" key="1">
    <source>
        <dbReference type="SAM" id="Phobius"/>
    </source>
</evidence>
<keyword evidence="3" id="KW-1185">Reference proteome</keyword>
<evidence type="ECO:0000313" key="3">
    <source>
        <dbReference type="Proteomes" id="UP001209540"/>
    </source>
</evidence>
<protein>
    <submittedName>
        <fullName evidence="2">Uncharacterized protein</fullName>
    </submittedName>
</protein>
<keyword evidence="1" id="KW-0472">Membrane</keyword>
<organism evidence="2 3">
    <name type="scientific">Phascolomyces articulosus</name>
    <dbReference type="NCBI Taxonomy" id="60185"/>
    <lineage>
        <taxon>Eukaryota</taxon>
        <taxon>Fungi</taxon>
        <taxon>Fungi incertae sedis</taxon>
        <taxon>Mucoromycota</taxon>
        <taxon>Mucoromycotina</taxon>
        <taxon>Mucoromycetes</taxon>
        <taxon>Mucorales</taxon>
        <taxon>Lichtheimiaceae</taxon>
        <taxon>Phascolomyces</taxon>
    </lineage>
</organism>
<keyword evidence="1" id="KW-1133">Transmembrane helix</keyword>
<gene>
    <name evidence="2" type="ORF">BDA99DRAFT_514042</name>
</gene>
<reference evidence="2" key="1">
    <citation type="journal article" date="2022" name="IScience">
        <title>Evolution of zygomycete secretomes and the origins of terrestrial fungal ecologies.</title>
        <authorList>
            <person name="Chang Y."/>
            <person name="Wang Y."/>
            <person name="Mondo S."/>
            <person name="Ahrendt S."/>
            <person name="Andreopoulos W."/>
            <person name="Barry K."/>
            <person name="Beard J."/>
            <person name="Benny G.L."/>
            <person name="Blankenship S."/>
            <person name="Bonito G."/>
            <person name="Cuomo C."/>
            <person name="Desiro A."/>
            <person name="Gervers K.A."/>
            <person name="Hundley H."/>
            <person name="Kuo A."/>
            <person name="LaButti K."/>
            <person name="Lang B.F."/>
            <person name="Lipzen A."/>
            <person name="O'Donnell K."/>
            <person name="Pangilinan J."/>
            <person name="Reynolds N."/>
            <person name="Sandor L."/>
            <person name="Smith M.E."/>
            <person name="Tsang A."/>
            <person name="Grigoriev I.V."/>
            <person name="Stajich J.E."/>
            <person name="Spatafora J.W."/>
        </authorList>
    </citation>
    <scope>NUCLEOTIDE SEQUENCE</scope>
    <source>
        <strain evidence="2">RSA 2281</strain>
    </source>
</reference>
<feature type="transmembrane region" description="Helical" evidence="1">
    <location>
        <begin position="16"/>
        <end position="38"/>
    </location>
</feature>
<sequence length="198" mass="22901">MNSAAAMQHSTVHRTFIGGAISLTAGLVVGTASFLGFGDNAAQVVTKCMVAWMGTYLFKSIVIFFHDNDTLWHKYILIQNPLLQITSHIIDYSLDFSQNLQHPIQTVLWIIFDYSTMHQNHYPHSHHHDHHRHFYLFTVDMHKKLITSSLIPFHRLSTIRYSFPSSIIVINNFKKERDERTSSFFFSLLDSLLIHNSL</sequence>
<dbReference type="EMBL" id="JAIXMP010000018">
    <property type="protein sequence ID" value="KAI9258751.1"/>
    <property type="molecule type" value="Genomic_DNA"/>
</dbReference>
<dbReference type="AlphaFoldDB" id="A0AAD5K6S2"/>
<reference evidence="2" key="2">
    <citation type="submission" date="2023-02" db="EMBL/GenBank/DDBJ databases">
        <authorList>
            <consortium name="DOE Joint Genome Institute"/>
            <person name="Mondo S.J."/>
            <person name="Chang Y."/>
            <person name="Wang Y."/>
            <person name="Ahrendt S."/>
            <person name="Andreopoulos W."/>
            <person name="Barry K."/>
            <person name="Beard J."/>
            <person name="Benny G.L."/>
            <person name="Blankenship S."/>
            <person name="Bonito G."/>
            <person name="Cuomo C."/>
            <person name="Desiro A."/>
            <person name="Gervers K.A."/>
            <person name="Hundley H."/>
            <person name="Kuo A."/>
            <person name="LaButti K."/>
            <person name="Lang B.F."/>
            <person name="Lipzen A."/>
            <person name="O'Donnell K."/>
            <person name="Pangilinan J."/>
            <person name="Reynolds N."/>
            <person name="Sandor L."/>
            <person name="Smith M.W."/>
            <person name="Tsang A."/>
            <person name="Grigoriev I.V."/>
            <person name="Stajich J.E."/>
            <person name="Spatafora J.W."/>
        </authorList>
    </citation>
    <scope>NUCLEOTIDE SEQUENCE</scope>
    <source>
        <strain evidence="2">RSA 2281</strain>
    </source>
</reference>